<organism evidence="4 5">
    <name type="scientific">Paramecium octaurelia</name>
    <dbReference type="NCBI Taxonomy" id="43137"/>
    <lineage>
        <taxon>Eukaryota</taxon>
        <taxon>Sar</taxon>
        <taxon>Alveolata</taxon>
        <taxon>Ciliophora</taxon>
        <taxon>Intramacronucleata</taxon>
        <taxon>Oligohymenophorea</taxon>
        <taxon>Peniculida</taxon>
        <taxon>Parameciidae</taxon>
        <taxon>Paramecium</taxon>
    </lineage>
</organism>
<dbReference type="FunFam" id="3.40.30.10:FF:000223">
    <property type="entry name" value="protein disulfide-isomerase isoform X2"/>
    <property type="match status" value="2"/>
</dbReference>
<name>A0A8S1YGY6_PAROT</name>
<feature type="domain" description="Thioredoxin" evidence="3">
    <location>
        <begin position="464"/>
        <end position="596"/>
    </location>
</feature>
<dbReference type="PANTHER" id="PTHR18929">
    <property type="entry name" value="PROTEIN DISULFIDE ISOMERASE"/>
    <property type="match status" value="1"/>
</dbReference>
<proteinExistence type="inferred from homology"/>
<feature type="domain" description="Thioredoxin" evidence="3">
    <location>
        <begin position="7"/>
        <end position="130"/>
    </location>
</feature>
<sequence length="603" mass="69151">MKYFLLLALLFIVLSREQIEEVEGVLQLTRKNFQQAVDENPRLLVKYYIDTCGYCQKMKPVFIRLAEMLKDYGFVLGEINAHENKAFTAKNNVKSYPTLKLYKNGVVQDFPNQSDTVDLLFEYALQNAYDQITTLNTQEEIDLFLKRSFFAVLKYVNNDDDLQSVATENPAIKFGIVVNPELQQAHSSKYTLFHKVLPAPINYNGEFDGLSEWISAYGYPEVFSLTEEEFLKVEKDKIPLVGVAGTKDGELFKTLKALAELHKNNIRFVLIDPNQILPNKRFQYLIKKKVVAKNVIYFYNFSKKKTITAEFSDESFETHKQLVETLIEQSLNNEDSQNGDSDIYFKGEGEVHVLTSSNFKEQVYDNPNHVFVKFYAPWCGHCKNLAPIYEELAAELDRKDIVIAEIDSTVHKIEGHDIQGYPTLILFKSEGDSKKKIDFDGQRTVQGMKDFLLKQLDSNYKGEPQIQLTEESFEVKETDRVDIPNDGQVIQLTAENFEQIVLKSKQDVFVKFYAPWCGHCKAMSAEYVKLAEGYKDSKNVLIAELDATVHKIPILEIQGFPTLIHFKKGEAKVQQLKYSGSRTAEALKEFIEQNGSFAQKQDL</sequence>
<dbReference type="InterPro" id="IPR013766">
    <property type="entry name" value="Thioredoxin_domain"/>
</dbReference>
<keyword evidence="5" id="KW-1185">Reference proteome</keyword>
<dbReference type="Pfam" id="PF00085">
    <property type="entry name" value="Thioredoxin"/>
    <property type="match status" value="3"/>
</dbReference>
<dbReference type="CDD" id="cd02961">
    <property type="entry name" value="PDI_a_family"/>
    <property type="match status" value="1"/>
</dbReference>
<dbReference type="AlphaFoldDB" id="A0A8S1YGY6"/>
<feature type="domain" description="Thioredoxin" evidence="3">
    <location>
        <begin position="320"/>
        <end position="457"/>
    </location>
</feature>
<dbReference type="InterPro" id="IPR017937">
    <property type="entry name" value="Thioredoxin_CS"/>
</dbReference>
<dbReference type="PROSITE" id="PS00194">
    <property type="entry name" value="THIOREDOXIN_1"/>
    <property type="match status" value="3"/>
</dbReference>
<evidence type="ECO:0000259" key="3">
    <source>
        <dbReference type="PROSITE" id="PS51352"/>
    </source>
</evidence>
<evidence type="ECO:0000313" key="4">
    <source>
        <dbReference type="EMBL" id="CAD8213290.1"/>
    </source>
</evidence>
<dbReference type="OMA" id="GHCKAMS"/>
<comment type="caution">
    <text evidence="4">The sequence shown here is derived from an EMBL/GenBank/DDBJ whole genome shotgun (WGS) entry which is preliminary data.</text>
</comment>
<feature type="signal peptide" evidence="2">
    <location>
        <begin position="1"/>
        <end position="15"/>
    </location>
</feature>
<dbReference type="Proteomes" id="UP000683925">
    <property type="component" value="Unassembled WGS sequence"/>
</dbReference>
<evidence type="ECO:0000256" key="1">
    <source>
        <dbReference type="ARBA" id="ARBA00006347"/>
    </source>
</evidence>
<dbReference type="EMBL" id="CAJJDP010000163">
    <property type="protein sequence ID" value="CAD8213290.1"/>
    <property type="molecule type" value="Genomic_DNA"/>
</dbReference>
<dbReference type="PANTHER" id="PTHR18929:SF240">
    <property type="entry name" value="PROTEIN DISULFIDE-ISOMERASE"/>
    <property type="match status" value="1"/>
</dbReference>
<gene>
    <name evidence="4" type="ORF">POCTA_138.1.T1610042</name>
</gene>
<evidence type="ECO:0000256" key="2">
    <source>
        <dbReference type="SAM" id="SignalP"/>
    </source>
</evidence>
<dbReference type="FunFam" id="3.40.30.10:FF:000426">
    <property type="entry name" value="Putative Disulfide-isomerase A4"/>
    <property type="match status" value="1"/>
</dbReference>
<protein>
    <recommendedName>
        <fullName evidence="3">Thioredoxin domain-containing protein</fullName>
    </recommendedName>
</protein>
<dbReference type="OrthoDB" id="72053at2759"/>
<dbReference type="PROSITE" id="PS51352">
    <property type="entry name" value="THIOREDOXIN_2"/>
    <property type="match status" value="3"/>
</dbReference>
<dbReference type="GO" id="GO:0005783">
    <property type="term" value="C:endoplasmic reticulum"/>
    <property type="evidence" value="ECO:0007669"/>
    <property type="project" value="TreeGrafter"/>
</dbReference>
<comment type="similarity">
    <text evidence="1">Belongs to the protein disulfide isomerase family.</text>
</comment>
<dbReference type="GO" id="GO:0003756">
    <property type="term" value="F:protein disulfide isomerase activity"/>
    <property type="evidence" value="ECO:0007669"/>
    <property type="project" value="TreeGrafter"/>
</dbReference>
<dbReference type="CDD" id="cd02995">
    <property type="entry name" value="PDI_a_PDI_a'_C"/>
    <property type="match status" value="2"/>
</dbReference>
<accession>A0A8S1YGY6</accession>
<keyword evidence="2" id="KW-0732">Signal</keyword>
<dbReference type="GO" id="GO:0006457">
    <property type="term" value="P:protein folding"/>
    <property type="evidence" value="ECO:0007669"/>
    <property type="project" value="TreeGrafter"/>
</dbReference>
<evidence type="ECO:0000313" key="5">
    <source>
        <dbReference type="Proteomes" id="UP000683925"/>
    </source>
</evidence>
<reference evidence="4" key="1">
    <citation type="submission" date="2021-01" db="EMBL/GenBank/DDBJ databases">
        <authorList>
            <consortium name="Genoscope - CEA"/>
            <person name="William W."/>
        </authorList>
    </citation>
    <scope>NUCLEOTIDE SEQUENCE</scope>
</reference>
<feature type="chain" id="PRO_5035888025" description="Thioredoxin domain-containing protein" evidence="2">
    <location>
        <begin position="16"/>
        <end position="603"/>
    </location>
</feature>
<dbReference type="GO" id="GO:0034976">
    <property type="term" value="P:response to endoplasmic reticulum stress"/>
    <property type="evidence" value="ECO:0007669"/>
    <property type="project" value="TreeGrafter"/>
</dbReference>